<dbReference type="GO" id="GO:0016787">
    <property type="term" value="F:hydrolase activity"/>
    <property type="evidence" value="ECO:0007669"/>
    <property type="project" value="UniProtKB-KW"/>
</dbReference>
<comment type="caution">
    <text evidence="4">The sequence shown here is derived from an EMBL/GenBank/DDBJ whole genome shotgun (WGS) entry which is preliminary data.</text>
</comment>
<dbReference type="Proteomes" id="UP000620156">
    <property type="component" value="Unassembled WGS sequence"/>
</dbReference>
<dbReference type="InterPro" id="IPR000086">
    <property type="entry name" value="NUDIX_hydrolase_dom"/>
</dbReference>
<proteinExistence type="predicted"/>
<reference evidence="4" key="2">
    <citation type="submission" date="2020-09" db="EMBL/GenBank/DDBJ databases">
        <authorList>
            <person name="Sun Q."/>
            <person name="Ohkuma M."/>
        </authorList>
    </citation>
    <scope>NUCLEOTIDE SEQUENCE</scope>
    <source>
        <strain evidence="4">JCM 3131</strain>
    </source>
</reference>
<organism evidence="4 5">
    <name type="scientific">Streptomyces ruber</name>
    <dbReference type="NCBI Taxonomy" id="83378"/>
    <lineage>
        <taxon>Bacteria</taxon>
        <taxon>Bacillati</taxon>
        <taxon>Actinomycetota</taxon>
        <taxon>Actinomycetes</taxon>
        <taxon>Kitasatosporales</taxon>
        <taxon>Streptomycetaceae</taxon>
        <taxon>Streptomyces</taxon>
    </lineage>
</organism>
<dbReference type="PROSITE" id="PS51462">
    <property type="entry name" value="NUDIX"/>
    <property type="match status" value="1"/>
</dbReference>
<accession>A0A918BHJ6</accession>
<feature type="domain" description="Nudix hydrolase" evidence="3">
    <location>
        <begin position="49"/>
        <end position="183"/>
    </location>
</feature>
<dbReference type="InterPro" id="IPR015797">
    <property type="entry name" value="NUDIX_hydrolase-like_dom_sf"/>
</dbReference>
<name>A0A918BHJ6_9ACTN</name>
<dbReference type="PANTHER" id="PTHR43046">
    <property type="entry name" value="GDP-MANNOSE MANNOSYL HYDROLASE"/>
    <property type="match status" value="1"/>
</dbReference>
<dbReference type="RefSeq" id="WP_229821165.1">
    <property type="nucleotide sequence ID" value="NZ_BMQK01000010.1"/>
</dbReference>
<evidence type="ECO:0000259" key="3">
    <source>
        <dbReference type="PROSITE" id="PS51462"/>
    </source>
</evidence>
<evidence type="ECO:0000256" key="1">
    <source>
        <dbReference type="ARBA" id="ARBA00001946"/>
    </source>
</evidence>
<dbReference type="SUPFAM" id="SSF55811">
    <property type="entry name" value="Nudix"/>
    <property type="match status" value="1"/>
</dbReference>
<gene>
    <name evidence="4" type="ORF">GCM10010145_43840</name>
</gene>
<sequence length="193" mass="20836">MTAWAAGGPVPRAAPVPYDGARAAKGEVQVGYVGSYVWSLRRVVGSRLLLVPGAQVLLRDDEGRVLFQQRADSGVWELPAGACEEDGDFADAAVRELAEETGLRVDRADLTAFGSLSDPGVHTLTYPNGDVTHCFALCFTAGRWSGELSPDRDEVVRAAFHGIDDPPRPLHPPTSAVLAMFREYRATGRFQAR</sequence>
<dbReference type="Pfam" id="PF00293">
    <property type="entry name" value="NUDIX"/>
    <property type="match status" value="1"/>
</dbReference>
<keyword evidence="2" id="KW-0378">Hydrolase</keyword>
<keyword evidence="5" id="KW-1185">Reference proteome</keyword>
<reference evidence="4" key="1">
    <citation type="journal article" date="2014" name="Int. J. Syst. Evol. Microbiol.">
        <title>Complete genome sequence of Corynebacterium casei LMG S-19264T (=DSM 44701T), isolated from a smear-ripened cheese.</title>
        <authorList>
            <consortium name="US DOE Joint Genome Institute (JGI-PGF)"/>
            <person name="Walter F."/>
            <person name="Albersmeier A."/>
            <person name="Kalinowski J."/>
            <person name="Ruckert C."/>
        </authorList>
    </citation>
    <scope>NUCLEOTIDE SEQUENCE</scope>
    <source>
        <strain evidence="4">JCM 3131</strain>
    </source>
</reference>
<protein>
    <recommendedName>
        <fullName evidence="3">Nudix hydrolase domain-containing protein</fullName>
    </recommendedName>
</protein>
<evidence type="ECO:0000313" key="4">
    <source>
        <dbReference type="EMBL" id="GGQ69303.1"/>
    </source>
</evidence>
<dbReference type="Gene3D" id="3.90.79.10">
    <property type="entry name" value="Nucleoside Triphosphate Pyrophosphohydrolase"/>
    <property type="match status" value="1"/>
</dbReference>
<dbReference type="PANTHER" id="PTHR43046:SF14">
    <property type="entry name" value="MUTT_NUDIX FAMILY PROTEIN"/>
    <property type="match status" value="1"/>
</dbReference>
<dbReference type="EMBL" id="BMQK01000010">
    <property type="protein sequence ID" value="GGQ69303.1"/>
    <property type="molecule type" value="Genomic_DNA"/>
</dbReference>
<evidence type="ECO:0000313" key="5">
    <source>
        <dbReference type="Proteomes" id="UP000620156"/>
    </source>
</evidence>
<comment type="cofactor">
    <cofactor evidence="1">
        <name>Mg(2+)</name>
        <dbReference type="ChEBI" id="CHEBI:18420"/>
    </cofactor>
</comment>
<dbReference type="AlphaFoldDB" id="A0A918BHJ6"/>
<evidence type="ECO:0000256" key="2">
    <source>
        <dbReference type="ARBA" id="ARBA00022801"/>
    </source>
</evidence>